<feature type="domain" description="HTH myb-type" evidence="8">
    <location>
        <begin position="293"/>
        <end position="346"/>
    </location>
</feature>
<dbReference type="InterPro" id="IPR001005">
    <property type="entry name" value="SANT/Myb"/>
</dbReference>
<proteinExistence type="predicted"/>
<feature type="domain" description="Myb-like" evidence="7">
    <location>
        <begin position="293"/>
        <end position="346"/>
    </location>
</feature>
<protein>
    <recommendedName>
        <fullName evidence="11">Transcription factor</fullName>
    </recommendedName>
</protein>
<dbReference type="SUPFAM" id="SSF46689">
    <property type="entry name" value="Homeodomain-like"/>
    <property type="match status" value="1"/>
</dbReference>
<dbReference type="PROSITE" id="PS51294">
    <property type="entry name" value="HTH_MYB"/>
    <property type="match status" value="2"/>
</dbReference>
<evidence type="ECO:0000256" key="3">
    <source>
        <dbReference type="ARBA" id="ARBA00023015"/>
    </source>
</evidence>
<dbReference type="Pfam" id="PF25512">
    <property type="entry name" value="zf-CCCH_AtC3H23"/>
    <property type="match status" value="1"/>
</dbReference>
<evidence type="ECO:0000259" key="8">
    <source>
        <dbReference type="PROSITE" id="PS51294"/>
    </source>
</evidence>
<dbReference type="AlphaFoldDB" id="A0A484KLS4"/>
<dbReference type="PROSITE" id="PS50090">
    <property type="entry name" value="MYB_LIKE"/>
    <property type="match status" value="2"/>
</dbReference>
<dbReference type="Proteomes" id="UP000595140">
    <property type="component" value="Unassembled WGS sequence"/>
</dbReference>
<dbReference type="GO" id="GO:0005634">
    <property type="term" value="C:nucleus"/>
    <property type="evidence" value="ECO:0007669"/>
    <property type="project" value="UniProtKB-SubCell"/>
</dbReference>
<evidence type="ECO:0008006" key="11">
    <source>
        <dbReference type="Google" id="ProtNLM"/>
    </source>
</evidence>
<dbReference type="PANTHER" id="PTHR48000:SF67">
    <property type="entry name" value="MYB-LIKE DNA-BINDING DOMAIN CONTAINING PROTEIN, EXPRESSED"/>
    <property type="match status" value="1"/>
</dbReference>
<evidence type="ECO:0000313" key="9">
    <source>
        <dbReference type="EMBL" id="VFQ63022.1"/>
    </source>
</evidence>
<evidence type="ECO:0000313" key="10">
    <source>
        <dbReference type="Proteomes" id="UP000595140"/>
    </source>
</evidence>
<dbReference type="SMART" id="SM00717">
    <property type="entry name" value="SANT"/>
    <property type="match status" value="2"/>
</dbReference>
<evidence type="ECO:0000256" key="2">
    <source>
        <dbReference type="ARBA" id="ARBA00022737"/>
    </source>
</evidence>
<reference evidence="9 10" key="1">
    <citation type="submission" date="2018-04" db="EMBL/GenBank/DDBJ databases">
        <authorList>
            <person name="Vogel A."/>
        </authorList>
    </citation>
    <scope>NUCLEOTIDE SEQUENCE [LARGE SCALE GENOMIC DNA]</scope>
</reference>
<dbReference type="InterPro" id="IPR009057">
    <property type="entry name" value="Homeodomain-like_sf"/>
</dbReference>
<dbReference type="Pfam" id="PF00249">
    <property type="entry name" value="Myb_DNA-binding"/>
    <property type="match status" value="2"/>
</dbReference>
<evidence type="ECO:0000256" key="6">
    <source>
        <dbReference type="ARBA" id="ARBA00023242"/>
    </source>
</evidence>
<evidence type="ECO:0000259" key="7">
    <source>
        <dbReference type="PROSITE" id="PS50090"/>
    </source>
</evidence>
<accession>A0A484KLS4</accession>
<dbReference type="PANTHER" id="PTHR48000">
    <property type="entry name" value="OS09G0431300 PROTEIN"/>
    <property type="match status" value="1"/>
</dbReference>
<feature type="domain" description="Myb-like" evidence="7">
    <location>
        <begin position="347"/>
        <end position="397"/>
    </location>
</feature>
<dbReference type="InterPro" id="IPR017930">
    <property type="entry name" value="Myb_dom"/>
</dbReference>
<dbReference type="FunFam" id="1.10.10.60:FF:000015">
    <property type="entry name" value="Transcription factor RAX3"/>
    <property type="match status" value="1"/>
</dbReference>
<organism evidence="9 10">
    <name type="scientific">Cuscuta campestris</name>
    <dbReference type="NCBI Taxonomy" id="132261"/>
    <lineage>
        <taxon>Eukaryota</taxon>
        <taxon>Viridiplantae</taxon>
        <taxon>Streptophyta</taxon>
        <taxon>Embryophyta</taxon>
        <taxon>Tracheophyta</taxon>
        <taxon>Spermatophyta</taxon>
        <taxon>Magnoliopsida</taxon>
        <taxon>eudicotyledons</taxon>
        <taxon>Gunneridae</taxon>
        <taxon>Pentapetalae</taxon>
        <taxon>asterids</taxon>
        <taxon>lamiids</taxon>
        <taxon>Solanales</taxon>
        <taxon>Convolvulaceae</taxon>
        <taxon>Cuscuteae</taxon>
        <taxon>Cuscuta</taxon>
        <taxon>Cuscuta subgen. Grammica</taxon>
        <taxon>Cuscuta sect. Cleistogrammica</taxon>
    </lineage>
</organism>
<dbReference type="CDD" id="cd00167">
    <property type="entry name" value="SANT"/>
    <property type="match status" value="2"/>
</dbReference>
<dbReference type="Gene3D" id="1.10.10.60">
    <property type="entry name" value="Homeodomain-like"/>
    <property type="match status" value="2"/>
</dbReference>
<keyword evidence="2" id="KW-0677">Repeat</keyword>
<sequence length="541" mass="60185">MMIAERQYAVHQPSNMQFPVRPKEYSVSGDDFSLMSFLPNDAALDALLRYLPSNTRSDPAAIDGRVTDTYSSCDHFRMYDFKVQPCARSKSHDWTDCPFAHPGEKARRRDPRVHRYSAAPCPKADACGFAHGVFESWLHPARYRTQPCKDGPSCGRRVCFFAHSPEQLRVSSPESDSPPASPMAASLRRLQLTRVKSMPVNRSGLYSLPSTPTRGTTRTGVWDKSFLEGDGEIPMERVESGRNLRTRMFQRISEENPLGVGDPYSDPNTPHPDVGWLASQARAAMGRAPCCDKTKVKRGPWSPDEDTTLKAYVHKYGTGGNWISLPQKAGLKRCGKSCRLRWLNYLRPDIRHGGFTEEEDRVILSLYNNIGSRWSVIASHLPGRTDNDVKNYWNTKLKKKLLAAAATATTPATAATASSNPFTRTVPMGFDPTNYYGTEPSSVPEVAVGSQFPGPNIEEVEENCTKNNANFTTSLSSQEIPLFSYDNSCWVGINNGGIEEDELFLMDHIMNNYGFDYQHEKFGAAAANCSTNPPSSKGFGY</sequence>
<dbReference type="GO" id="GO:0010597">
    <property type="term" value="P:green leaf volatile biosynthetic process"/>
    <property type="evidence" value="ECO:0007669"/>
    <property type="project" value="UniProtKB-ARBA"/>
</dbReference>
<dbReference type="FunFam" id="1.10.10.60:FF:000475">
    <property type="entry name" value="Transcription factor MYB36"/>
    <property type="match status" value="1"/>
</dbReference>
<keyword evidence="4" id="KW-0238">DNA-binding</keyword>
<keyword evidence="5" id="KW-0804">Transcription</keyword>
<dbReference type="GO" id="GO:0000976">
    <property type="term" value="F:transcription cis-regulatory region binding"/>
    <property type="evidence" value="ECO:0007669"/>
    <property type="project" value="UniProtKB-ARBA"/>
</dbReference>
<gene>
    <name evidence="9" type="ORF">CCAM_LOCUS4798</name>
</gene>
<keyword evidence="3" id="KW-0805">Transcription regulation</keyword>
<evidence type="ECO:0000256" key="4">
    <source>
        <dbReference type="ARBA" id="ARBA00023125"/>
    </source>
</evidence>
<dbReference type="EMBL" id="OOIL02000262">
    <property type="protein sequence ID" value="VFQ63022.1"/>
    <property type="molecule type" value="Genomic_DNA"/>
</dbReference>
<keyword evidence="6" id="KW-0539">Nucleus</keyword>
<evidence type="ECO:0000256" key="5">
    <source>
        <dbReference type="ARBA" id="ARBA00023163"/>
    </source>
</evidence>
<dbReference type="OrthoDB" id="2143914at2759"/>
<comment type="subcellular location">
    <subcellularLocation>
        <location evidence="1">Nucleus</location>
    </subcellularLocation>
</comment>
<dbReference type="InterPro" id="IPR057444">
    <property type="entry name" value="Znf-CCCH_AtC3H23-like"/>
</dbReference>
<name>A0A484KLS4_9ASTE</name>
<feature type="domain" description="HTH myb-type" evidence="8">
    <location>
        <begin position="347"/>
        <end position="401"/>
    </location>
</feature>
<keyword evidence="10" id="KW-1185">Reference proteome</keyword>
<evidence type="ECO:0000256" key="1">
    <source>
        <dbReference type="ARBA" id="ARBA00004123"/>
    </source>
</evidence>